<comment type="caution">
    <text evidence="10">The sequence shown here is derived from an EMBL/GenBank/DDBJ whole genome shotgun (WGS) entry which is preliminary data.</text>
</comment>
<dbReference type="GO" id="GO:0008381">
    <property type="term" value="F:mechanosensitive monoatomic ion channel activity"/>
    <property type="evidence" value="ECO:0007669"/>
    <property type="project" value="InterPro"/>
</dbReference>
<dbReference type="Gene3D" id="3.30.70.100">
    <property type="match status" value="1"/>
</dbReference>
<dbReference type="InterPro" id="IPR045275">
    <property type="entry name" value="MscS_archaea/bacteria_type"/>
</dbReference>
<dbReference type="InterPro" id="IPR010920">
    <property type="entry name" value="LSM_dom_sf"/>
</dbReference>
<evidence type="ECO:0000256" key="3">
    <source>
        <dbReference type="ARBA" id="ARBA00022475"/>
    </source>
</evidence>
<keyword evidence="3" id="KW-1003">Cell membrane</keyword>
<keyword evidence="7" id="KW-0813">Transport</keyword>
<feature type="transmembrane region" description="Helical" evidence="7">
    <location>
        <begin position="62"/>
        <end position="81"/>
    </location>
</feature>
<evidence type="ECO:0000259" key="9">
    <source>
        <dbReference type="Pfam" id="PF21082"/>
    </source>
</evidence>
<comment type="subunit">
    <text evidence="7">Homoheptamer.</text>
</comment>
<feature type="transmembrane region" description="Helical" evidence="7">
    <location>
        <begin position="20"/>
        <end position="42"/>
    </location>
</feature>
<dbReference type="SUPFAM" id="SSF82689">
    <property type="entry name" value="Mechanosensitive channel protein MscS (YggB), C-terminal domain"/>
    <property type="match status" value="1"/>
</dbReference>
<evidence type="ECO:0000313" key="10">
    <source>
        <dbReference type="EMBL" id="PTM98812.1"/>
    </source>
</evidence>
<keyword evidence="6 7" id="KW-0472">Membrane</keyword>
<dbReference type="InterPro" id="IPR011066">
    <property type="entry name" value="MscS_channel_C_sf"/>
</dbReference>
<dbReference type="EMBL" id="PZZZ01000001">
    <property type="protein sequence ID" value="PTM98812.1"/>
    <property type="molecule type" value="Genomic_DNA"/>
</dbReference>
<protein>
    <recommendedName>
        <fullName evidence="7">Small-conductance mechanosensitive channel</fullName>
    </recommendedName>
</protein>
<reference evidence="10 11" key="1">
    <citation type="submission" date="2018-04" db="EMBL/GenBank/DDBJ databases">
        <title>Genomic Encyclopedia of Type Strains, Phase IV (KMG-IV): sequencing the most valuable type-strain genomes for metagenomic binning, comparative biology and taxonomic classification.</title>
        <authorList>
            <person name="Goeker M."/>
        </authorList>
    </citation>
    <scope>NUCLEOTIDE SEQUENCE [LARGE SCALE GENOMIC DNA]</scope>
    <source>
        <strain evidence="10 11">DSM 7138</strain>
    </source>
</reference>
<keyword evidence="7" id="KW-0406">Ion transport</keyword>
<evidence type="ECO:0000256" key="7">
    <source>
        <dbReference type="RuleBase" id="RU369025"/>
    </source>
</evidence>
<dbReference type="InterPro" id="IPR023408">
    <property type="entry name" value="MscS_beta-dom_sf"/>
</dbReference>
<dbReference type="Pfam" id="PF00924">
    <property type="entry name" value="MS_channel_2nd"/>
    <property type="match status" value="1"/>
</dbReference>
<sequence>MILRLPDEQTWVELEAMRLLVLKGFAALVGPLVVLLSMLAARHFVELERLVGSPVVGEVVQAAIYFSLALLASRIVKIIFARSPKKRRRVPKLLADLITAAFFAAAFVATAGIFLGDSIGGVLAGSGLMIAVLGFAVRNVVADVLSGVAFGLDAPFRIGDWVDFDGAVKGQVVEIGWRTTRLLRRDATYMILPNSQIARQRITNYSAPRRHYRAQISVVLDHEIEVAVARQVLLDGVKLATFILDDPSPDVRAVSFGLDGITYAVRYWVPSFAEDIDCRDDVLQCIDSALRRAGIDGPRRHFRFNVGELPAAAPTDVAI</sequence>
<proteinExistence type="inferred from homology"/>
<keyword evidence="5 7" id="KW-1133">Transmembrane helix</keyword>
<dbReference type="InterPro" id="IPR049278">
    <property type="entry name" value="MS_channel_C"/>
</dbReference>
<feature type="domain" description="Mechanosensitive ion channel MscS C-terminal" evidence="9">
    <location>
        <begin position="216"/>
        <end position="296"/>
    </location>
</feature>
<organism evidence="10 11">
    <name type="scientific">Mycoplana dimorpha</name>
    <dbReference type="NCBI Taxonomy" id="28320"/>
    <lineage>
        <taxon>Bacteria</taxon>
        <taxon>Pseudomonadati</taxon>
        <taxon>Pseudomonadota</taxon>
        <taxon>Alphaproteobacteria</taxon>
        <taxon>Hyphomicrobiales</taxon>
        <taxon>Rhizobiaceae</taxon>
        <taxon>Mycoplana</taxon>
    </lineage>
</organism>
<evidence type="ECO:0000256" key="2">
    <source>
        <dbReference type="ARBA" id="ARBA00008017"/>
    </source>
</evidence>
<dbReference type="Pfam" id="PF21082">
    <property type="entry name" value="MS_channel_3rd"/>
    <property type="match status" value="1"/>
</dbReference>
<comment type="function">
    <text evidence="7">Mechanosensitive channel that participates in the regulation of osmotic pressure changes within the cell, opening in response to stretch forces in the membrane lipid bilayer, without the need for other proteins. Contributes to normal resistance to hypoosmotic shock. Forms an ion channel of 1.0 nanosiemens conductance with a slight preference for anions.</text>
</comment>
<dbReference type="PANTHER" id="PTHR30221">
    <property type="entry name" value="SMALL-CONDUCTANCE MECHANOSENSITIVE CHANNEL"/>
    <property type="match status" value="1"/>
</dbReference>
<evidence type="ECO:0000256" key="4">
    <source>
        <dbReference type="ARBA" id="ARBA00022692"/>
    </source>
</evidence>
<evidence type="ECO:0000259" key="8">
    <source>
        <dbReference type="Pfam" id="PF00924"/>
    </source>
</evidence>
<evidence type="ECO:0000313" key="11">
    <source>
        <dbReference type="Proteomes" id="UP000241247"/>
    </source>
</evidence>
<accession>A0A2T5BIM4</accession>
<keyword evidence="4 7" id="KW-0812">Transmembrane</keyword>
<dbReference type="Gene3D" id="1.10.287.1260">
    <property type="match status" value="1"/>
</dbReference>
<name>A0A2T5BIM4_MYCDI</name>
<keyword evidence="7" id="KW-0407">Ion channel</keyword>
<feature type="transmembrane region" description="Helical" evidence="7">
    <location>
        <begin position="121"/>
        <end position="141"/>
    </location>
</feature>
<feature type="domain" description="Mechanosensitive ion channel MscS" evidence="8">
    <location>
        <begin position="139"/>
        <end position="206"/>
    </location>
</feature>
<keyword evidence="11" id="KW-1185">Reference proteome</keyword>
<evidence type="ECO:0000256" key="5">
    <source>
        <dbReference type="ARBA" id="ARBA00022989"/>
    </source>
</evidence>
<evidence type="ECO:0000256" key="1">
    <source>
        <dbReference type="ARBA" id="ARBA00004651"/>
    </source>
</evidence>
<feature type="transmembrane region" description="Helical" evidence="7">
    <location>
        <begin position="93"/>
        <end position="115"/>
    </location>
</feature>
<comment type="similarity">
    <text evidence="2 7">Belongs to the MscS (TC 1.A.23) family.</text>
</comment>
<comment type="subcellular location">
    <subcellularLocation>
        <location evidence="7">Cell inner membrane</location>
        <topology evidence="7">Multi-pass membrane protein</topology>
    </subcellularLocation>
    <subcellularLocation>
        <location evidence="1">Cell membrane</location>
        <topology evidence="1">Multi-pass membrane protein</topology>
    </subcellularLocation>
</comment>
<dbReference type="Proteomes" id="UP000241247">
    <property type="component" value="Unassembled WGS sequence"/>
</dbReference>
<dbReference type="Gene3D" id="2.30.30.60">
    <property type="match status" value="1"/>
</dbReference>
<dbReference type="AlphaFoldDB" id="A0A2T5BIM4"/>
<dbReference type="SUPFAM" id="SSF50182">
    <property type="entry name" value="Sm-like ribonucleoproteins"/>
    <property type="match status" value="1"/>
</dbReference>
<gene>
    <name evidence="10" type="ORF">C7449_101478</name>
</gene>
<evidence type="ECO:0000256" key="6">
    <source>
        <dbReference type="ARBA" id="ARBA00023136"/>
    </source>
</evidence>
<dbReference type="GO" id="GO:0005886">
    <property type="term" value="C:plasma membrane"/>
    <property type="evidence" value="ECO:0007669"/>
    <property type="project" value="UniProtKB-SubCell"/>
</dbReference>
<dbReference type="PANTHER" id="PTHR30221:SF20">
    <property type="entry name" value="SMALL-CONDUCTANCE MECHANOSENSITIVE CHANNEL"/>
    <property type="match status" value="1"/>
</dbReference>
<dbReference type="InterPro" id="IPR006685">
    <property type="entry name" value="MscS_channel_2nd"/>
</dbReference>
<keyword evidence="7" id="KW-0997">Cell inner membrane</keyword>